<protein>
    <submittedName>
        <fullName evidence="1">Uncharacterized protein</fullName>
    </submittedName>
</protein>
<accession>A0ABC8QJH8</accession>
<comment type="caution">
    <text evidence="1">The sequence shown here is derived from an EMBL/GenBank/DDBJ whole genome shotgun (WGS) entry which is preliminary data.</text>
</comment>
<keyword evidence="2" id="KW-1185">Reference proteome</keyword>
<organism evidence="1 2">
    <name type="scientific">Cotesia congregata filamentous virus 1</name>
    <dbReference type="NCBI Taxonomy" id="3064291"/>
    <lineage>
        <taxon>Viruses</taxon>
        <taxon>Viruses incertae sedis</taxon>
        <taxon>Naldaviricetes</taxon>
        <taxon>Lefavirales</taxon>
        <taxon>Filamentoviridae</taxon>
        <taxon>Betafilamentovirus</taxon>
        <taxon>Betafilamentovirus cocongregatae</taxon>
    </lineage>
</organism>
<gene>
    <name evidence="1" type="ORF">CCFV1_ORF007</name>
</gene>
<proteinExistence type="predicted"/>
<evidence type="ECO:0000313" key="1">
    <source>
        <dbReference type="EMBL" id="CAJ2002053.1"/>
    </source>
</evidence>
<dbReference type="Proteomes" id="UP001642380">
    <property type="component" value="Unassembled WGS sequence"/>
</dbReference>
<name>A0ABC8QJH8_9VIRU</name>
<sequence>MECDLAKYSPFHRSADGCVVDVDTETNQQYHVFKATSTSLTKTGLSLLIDSRLGLQNQIFTFLGYNIEMPLNGHKARVRAGPMPPNWSEECSTKDGSLYQRTYTPLQVLNKSSCRDFFSFYFKEYVSQTFELNKLATDATVSETPIFLNVKNFFDFLIYDDAGRFMTLWLRPCYYLTNIETVAGDWQEVLLKLFVNMESHEPPSTTTPLLSLKKNKRATVRKCSVATFLNRLPVHLKCNRPAGSNARCIHFTLCGINELNDKKRTYDWYEKKAFDKTFFKYCCNNVLVFLNNNLSVHQMNTLLDYKCKLNQRHVKRFSRETNTRCDTLHTTLCCPEQLINPRYMLTLCNLLIKTPGPKNTPQPEYERYVRMLEPFLQERSVVDDLLV</sequence>
<dbReference type="EMBL" id="CAUOPR010000001">
    <property type="protein sequence ID" value="CAJ2002053.1"/>
    <property type="molecule type" value="Genomic_DNA"/>
</dbReference>
<reference evidence="1 2" key="1">
    <citation type="submission" date="2024-01" db="EMBL/GenBank/DDBJ databases">
        <authorList>
            <person name="Guinet B."/>
        </authorList>
    </citation>
    <scope>NUCLEOTIDE SEQUENCE [LARGE SCALE GENOMIC DNA]</scope>
</reference>
<evidence type="ECO:0000313" key="2">
    <source>
        <dbReference type="Proteomes" id="UP001642380"/>
    </source>
</evidence>